<dbReference type="SUPFAM" id="SSF55347">
    <property type="entry name" value="Glyceraldehyde-3-phosphate dehydrogenase-like, C-terminal domain"/>
    <property type="match status" value="1"/>
</dbReference>
<keyword evidence="6" id="KW-1185">Reference proteome</keyword>
<evidence type="ECO:0000256" key="2">
    <source>
        <dbReference type="ARBA" id="ARBA00023002"/>
    </source>
</evidence>
<accession>A0ABU8XS47</accession>
<dbReference type="Gene3D" id="3.30.360.10">
    <property type="entry name" value="Dihydrodipicolinate Reductase, domain 2"/>
    <property type="match status" value="1"/>
</dbReference>
<dbReference type="RefSeq" id="WP_418159053.1">
    <property type="nucleotide sequence ID" value="NZ_JBBLZC010000007.1"/>
</dbReference>
<organism evidence="5 6">
    <name type="scientific">Benzoatithermus flavus</name>
    <dbReference type="NCBI Taxonomy" id="3108223"/>
    <lineage>
        <taxon>Bacteria</taxon>
        <taxon>Pseudomonadati</taxon>
        <taxon>Pseudomonadota</taxon>
        <taxon>Alphaproteobacteria</taxon>
        <taxon>Geminicoccales</taxon>
        <taxon>Geminicoccaceae</taxon>
        <taxon>Benzoatithermus</taxon>
    </lineage>
</organism>
<feature type="domain" description="Gfo/Idh/MocA-like oxidoreductase N-terminal" evidence="3">
    <location>
        <begin position="5"/>
        <end position="123"/>
    </location>
</feature>
<evidence type="ECO:0000313" key="5">
    <source>
        <dbReference type="EMBL" id="MEK0083204.1"/>
    </source>
</evidence>
<dbReference type="InterPro" id="IPR050984">
    <property type="entry name" value="Gfo/Idh/MocA_domain"/>
</dbReference>
<dbReference type="Pfam" id="PF22725">
    <property type="entry name" value="GFO_IDH_MocA_C3"/>
    <property type="match status" value="1"/>
</dbReference>
<dbReference type="PANTHER" id="PTHR22604:SF105">
    <property type="entry name" value="TRANS-1,2-DIHYDROBENZENE-1,2-DIOL DEHYDROGENASE"/>
    <property type="match status" value="1"/>
</dbReference>
<evidence type="ECO:0000259" key="3">
    <source>
        <dbReference type="Pfam" id="PF01408"/>
    </source>
</evidence>
<gene>
    <name evidence="5" type="ORF">U1T56_08570</name>
</gene>
<dbReference type="InterPro" id="IPR055170">
    <property type="entry name" value="GFO_IDH_MocA-like_dom"/>
</dbReference>
<proteinExistence type="inferred from homology"/>
<dbReference type="InterPro" id="IPR000683">
    <property type="entry name" value="Gfo/Idh/MocA-like_OxRdtase_N"/>
</dbReference>
<comment type="similarity">
    <text evidence="1">Belongs to the Gfo/Idh/MocA family.</text>
</comment>
<comment type="caution">
    <text evidence="5">The sequence shown here is derived from an EMBL/GenBank/DDBJ whole genome shotgun (WGS) entry which is preliminary data.</text>
</comment>
<dbReference type="PANTHER" id="PTHR22604">
    <property type="entry name" value="OXIDOREDUCTASES"/>
    <property type="match status" value="1"/>
</dbReference>
<dbReference type="Proteomes" id="UP001375743">
    <property type="component" value="Unassembled WGS sequence"/>
</dbReference>
<sequence length="333" mass="36860">MRKLRFGVLSTAKIAREKVIPPMQRASRCEVVAIASRDPERGREVAERLGIERVHGSYEALLADPDIDAVYNPLPNHLHVPWTIRAAEAGKHVLCEKPLGITTADVEELIAVRDRTGVTIQEAFMVRTHPQWLRAKALVRSGRIGVLKAIYGHFSYHLADPANIRNVMGWGGGGLLDIGCYPITTSRFVTDDEPRRVAAMIERDPDMEIDRLGSVMLDYPGVQCIFTYGTQLVARQTMQFIGTKARLEVEIPFNAPNDRPCRILIYDGAGLGGVVSETVELATCDQYGIMVDAFAASIQDGTPQPVPLEDSLLNMRVIDAVFRAAERGTWEEP</sequence>
<evidence type="ECO:0000313" key="6">
    <source>
        <dbReference type="Proteomes" id="UP001375743"/>
    </source>
</evidence>
<name>A0ABU8XS47_9PROT</name>
<dbReference type="SUPFAM" id="SSF51735">
    <property type="entry name" value="NAD(P)-binding Rossmann-fold domains"/>
    <property type="match status" value="1"/>
</dbReference>
<reference evidence="5 6" key="1">
    <citation type="submission" date="2024-01" db="EMBL/GenBank/DDBJ databases">
        <title>Multi-omics insights into the function and evolution of sodium benzoate biodegradation pathways in Benzoatithermus flavus gen. nov., sp. nov. from hot spring.</title>
        <authorList>
            <person name="Hu C.-J."/>
            <person name="Li W.-J."/>
        </authorList>
    </citation>
    <scope>NUCLEOTIDE SEQUENCE [LARGE SCALE GENOMIC DNA]</scope>
    <source>
        <strain evidence="5 6">SYSU G07066</strain>
    </source>
</reference>
<dbReference type="Pfam" id="PF01408">
    <property type="entry name" value="GFO_IDH_MocA"/>
    <property type="match status" value="1"/>
</dbReference>
<evidence type="ECO:0000259" key="4">
    <source>
        <dbReference type="Pfam" id="PF22725"/>
    </source>
</evidence>
<dbReference type="EMBL" id="JBBLZC010000007">
    <property type="protein sequence ID" value="MEK0083204.1"/>
    <property type="molecule type" value="Genomic_DNA"/>
</dbReference>
<feature type="domain" description="GFO/IDH/MocA-like oxidoreductase" evidence="4">
    <location>
        <begin position="132"/>
        <end position="248"/>
    </location>
</feature>
<evidence type="ECO:0000256" key="1">
    <source>
        <dbReference type="ARBA" id="ARBA00010928"/>
    </source>
</evidence>
<dbReference type="Gene3D" id="3.40.50.720">
    <property type="entry name" value="NAD(P)-binding Rossmann-like Domain"/>
    <property type="match status" value="1"/>
</dbReference>
<keyword evidence="2" id="KW-0560">Oxidoreductase</keyword>
<protein>
    <submittedName>
        <fullName evidence="5">Gfo/Idh/MocA family oxidoreductase</fullName>
    </submittedName>
</protein>
<dbReference type="InterPro" id="IPR036291">
    <property type="entry name" value="NAD(P)-bd_dom_sf"/>
</dbReference>